<accession>A0A3N6NG25</accession>
<dbReference type="Proteomes" id="UP000282323">
    <property type="component" value="Unassembled WGS sequence"/>
</dbReference>
<dbReference type="InterPro" id="IPR014774">
    <property type="entry name" value="KaiC-like_dom"/>
</dbReference>
<keyword evidence="5" id="KW-1185">Reference proteome</keyword>
<dbReference type="OrthoDB" id="27015at2157"/>
<gene>
    <name evidence="4" type="ORF">EA473_01810</name>
</gene>
<proteinExistence type="predicted"/>
<dbReference type="PANTHER" id="PTHR43637:SF2">
    <property type="entry name" value="PROTEIN GVPD 1"/>
    <property type="match status" value="1"/>
</dbReference>
<dbReference type="SUPFAM" id="SSF52540">
    <property type="entry name" value="P-loop containing nucleoside triphosphate hydrolases"/>
    <property type="match status" value="1"/>
</dbReference>
<keyword evidence="1" id="KW-0547">Nucleotide-binding</keyword>
<evidence type="ECO:0000256" key="1">
    <source>
        <dbReference type="ARBA" id="ARBA00022741"/>
    </source>
</evidence>
<evidence type="ECO:0000313" key="4">
    <source>
        <dbReference type="EMBL" id="RQG97952.1"/>
    </source>
</evidence>
<evidence type="ECO:0000313" key="5">
    <source>
        <dbReference type="Proteomes" id="UP000282323"/>
    </source>
</evidence>
<dbReference type="RefSeq" id="WP_124193941.1">
    <property type="nucleotide sequence ID" value="NZ_REGA01000001.1"/>
</dbReference>
<dbReference type="InterPro" id="IPR027417">
    <property type="entry name" value="P-loop_NTPase"/>
</dbReference>
<keyword evidence="2" id="KW-0067">ATP-binding</keyword>
<dbReference type="Pfam" id="PF06745">
    <property type="entry name" value="ATPase"/>
    <property type="match status" value="1"/>
</dbReference>
<comment type="caution">
    <text evidence="4">The sequence shown here is derived from an EMBL/GenBank/DDBJ whole genome shotgun (WGS) entry which is preliminary data.</text>
</comment>
<feature type="domain" description="KaiC-like" evidence="3">
    <location>
        <begin position="60"/>
        <end position="288"/>
    </location>
</feature>
<dbReference type="EMBL" id="REGA01000001">
    <property type="protein sequence ID" value="RQG97952.1"/>
    <property type="molecule type" value="Genomic_DNA"/>
</dbReference>
<dbReference type="GO" id="GO:0005524">
    <property type="term" value="F:ATP binding"/>
    <property type="evidence" value="ECO:0007669"/>
    <property type="project" value="UniProtKB-KW"/>
</dbReference>
<protein>
    <submittedName>
        <fullName evidence="4">Recombinase RecA</fullName>
    </submittedName>
</protein>
<sequence>MSGHQTTGRTDHHPLRCDHCGYPIPDEPISTDGGRFCSTSCTEATESGSTLSDLEGYKRVPSGVEPIDSLVPNGMPADAFVLVSGEEGTRRSELLTELAWRALERGESIAVVSYANPPTATLERFFENDWNVVPALEDGRVRILDCFTHRLADREGFLEARNEWTEFVSDAAGDAIVDVSDPGDVREVANTLLGTLEDLEMTETGLVVIDSLDELDALVQDQLVHNFLKDVRATVCKARYVPIFAGVSATGNESVPDDEYVVDGIVDLRLADHLEPEARLSQLAVRKLIGARFLPQWITVEYEPARGLIASVPPADTARTPVVDGEPSQYGSRR</sequence>
<dbReference type="Gene3D" id="3.40.50.300">
    <property type="entry name" value="P-loop containing nucleotide triphosphate hydrolases"/>
    <property type="match status" value="1"/>
</dbReference>
<evidence type="ECO:0000259" key="3">
    <source>
        <dbReference type="Pfam" id="PF06745"/>
    </source>
</evidence>
<dbReference type="AlphaFoldDB" id="A0A3N6NG25"/>
<reference evidence="4 5" key="1">
    <citation type="submission" date="2018-10" db="EMBL/GenBank/DDBJ databases">
        <title>Natrarchaeobius chitinivorans gen. nov., sp. nov., and Natrarchaeobius haloalkaliphilus sp. nov., alkaliphilic, chitin-utilizing haloarchaea from hypersaline alkaline lakes.</title>
        <authorList>
            <person name="Sorokin D.Y."/>
            <person name="Elcheninov A.G."/>
            <person name="Kostrikina N.A."/>
            <person name="Bale N.J."/>
            <person name="Sinninghe Damste J.S."/>
            <person name="Khijniak T.V."/>
            <person name="Kublanov I.V."/>
            <person name="Toshchakov S.V."/>
        </authorList>
    </citation>
    <scope>NUCLEOTIDE SEQUENCE [LARGE SCALE GENOMIC DNA]</scope>
    <source>
        <strain evidence="4 5">AArcht4T</strain>
    </source>
</reference>
<name>A0A3N6NG25_NATCH</name>
<dbReference type="PANTHER" id="PTHR43637">
    <property type="entry name" value="UPF0273 PROTEIN TM_0370"/>
    <property type="match status" value="1"/>
</dbReference>
<evidence type="ECO:0000256" key="2">
    <source>
        <dbReference type="ARBA" id="ARBA00022840"/>
    </source>
</evidence>
<organism evidence="4 5">
    <name type="scientific">Natrarchaeobius chitinivorans</name>
    <dbReference type="NCBI Taxonomy" id="1679083"/>
    <lineage>
        <taxon>Archaea</taxon>
        <taxon>Methanobacteriati</taxon>
        <taxon>Methanobacteriota</taxon>
        <taxon>Stenosarchaea group</taxon>
        <taxon>Halobacteria</taxon>
        <taxon>Halobacteriales</taxon>
        <taxon>Natrialbaceae</taxon>
        <taxon>Natrarchaeobius</taxon>
    </lineage>
</organism>